<evidence type="ECO:0000256" key="3">
    <source>
        <dbReference type="ARBA" id="ARBA00022989"/>
    </source>
</evidence>
<evidence type="ECO:0000256" key="5">
    <source>
        <dbReference type="RuleBase" id="RU363032"/>
    </source>
</evidence>
<feature type="domain" description="ABC transmembrane type-1" evidence="6">
    <location>
        <begin position="97"/>
        <end position="302"/>
    </location>
</feature>
<protein>
    <submittedName>
        <fullName evidence="7">Sugar ABC transporter permease</fullName>
    </submittedName>
</protein>
<dbReference type="GO" id="GO:0005886">
    <property type="term" value="C:plasma membrane"/>
    <property type="evidence" value="ECO:0007669"/>
    <property type="project" value="UniProtKB-SubCell"/>
</dbReference>
<feature type="transmembrane region" description="Helical" evidence="5">
    <location>
        <begin position="134"/>
        <end position="155"/>
    </location>
</feature>
<evidence type="ECO:0000259" key="6">
    <source>
        <dbReference type="PROSITE" id="PS50928"/>
    </source>
</evidence>
<feature type="transmembrane region" description="Helical" evidence="5">
    <location>
        <begin position="175"/>
        <end position="202"/>
    </location>
</feature>
<evidence type="ECO:0000313" key="8">
    <source>
        <dbReference type="Proteomes" id="UP000295075"/>
    </source>
</evidence>
<dbReference type="Pfam" id="PF00528">
    <property type="entry name" value="BPD_transp_1"/>
    <property type="match status" value="1"/>
</dbReference>
<dbReference type="InterPro" id="IPR000515">
    <property type="entry name" value="MetI-like"/>
</dbReference>
<keyword evidence="8" id="KW-1185">Reference proteome</keyword>
<keyword evidence="3 5" id="KW-1133">Transmembrane helix</keyword>
<dbReference type="RefSeq" id="WP_132409651.1">
    <property type="nucleotide sequence ID" value="NZ_SMKA01000111.1"/>
</dbReference>
<feature type="transmembrane region" description="Helical" evidence="5">
    <location>
        <begin position="28"/>
        <end position="49"/>
    </location>
</feature>
<keyword evidence="4 5" id="KW-0472">Membrane</keyword>
<dbReference type="PROSITE" id="PS50928">
    <property type="entry name" value="ABC_TM1"/>
    <property type="match status" value="1"/>
</dbReference>
<name>A0A4R4PV51_9ACTN</name>
<organism evidence="7 8">
    <name type="scientific">Kribbella albertanoniae</name>
    <dbReference type="NCBI Taxonomy" id="1266829"/>
    <lineage>
        <taxon>Bacteria</taxon>
        <taxon>Bacillati</taxon>
        <taxon>Actinomycetota</taxon>
        <taxon>Actinomycetes</taxon>
        <taxon>Propionibacteriales</taxon>
        <taxon>Kribbellaceae</taxon>
        <taxon>Kribbella</taxon>
    </lineage>
</organism>
<dbReference type="GO" id="GO:0055085">
    <property type="term" value="P:transmembrane transport"/>
    <property type="evidence" value="ECO:0007669"/>
    <property type="project" value="InterPro"/>
</dbReference>
<dbReference type="PANTHER" id="PTHR43759">
    <property type="entry name" value="TREHALOSE TRANSPORT SYSTEM PERMEASE PROTEIN SUGA"/>
    <property type="match status" value="1"/>
</dbReference>
<dbReference type="OrthoDB" id="9804439at2"/>
<comment type="caution">
    <text evidence="7">The sequence shown here is derived from an EMBL/GenBank/DDBJ whole genome shotgun (WGS) entry which is preliminary data.</text>
</comment>
<dbReference type="EMBL" id="SMKA01000111">
    <property type="protein sequence ID" value="TDC26284.1"/>
    <property type="molecule type" value="Genomic_DNA"/>
</dbReference>
<dbReference type="InterPro" id="IPR035906">
    <property type="entry name" value="MetI-like_sf"/>
</dbReference>
<reference evidence="7 8" key="1">
    <citation type="submission" date="2019-03" db="EMBL/GenBank/DDBJ databases">
        <title>Draft genome sequences of novel Actinobacteria.</title>
        <authorList>
            <person name="Sahin N."/>
            <person name="Ay H."/>
            <person name="Saygin H."/>
        </authorList>
    </citation>
    <scope>NUCLEOTIDE SEQUENCE [LARGE SCALE GENOMIC DNA]</scope>
    <source>
        <strain evidence="7 8">JCM 30547</strain>
    </source>
</reference>
<dbReference type="Gene3D" id="1.10.3720.10">
    <property type="entry name" value="MetI-like"/>
    <property type="match status" value="1"/>
</dbReference>
<feature type="transmembrane region" description="Helical" evidence="5">
    <location>
        <begin position="284"/>
        <end position="303"/>
    </location>
</feature>
<evidence type="ECO:0000256" key="1">
    <source>
        <dbReference type="ARBA" id="ARBA00004141"/>
    </source>
</evidence>
<dbReference type="AlphaFoldDB" id="A0A4R4PV51"/>
<evidence type="ECO:0000256" key="4">
    <source>
        <dbReference type="ARBA" id="ARBA00023136"/>
    </source>
</evidence>
<gene>
    <name evidence="7" type="ORF">E1261_22745</name>
</gene>
<evidence type="ECO:0000256" key="2">
    <source>
        <dbReference type="ARBA" id="ARBA00022692"/>
    </source>
</evidence>
<proteinExistence type="inferred from homology"/>
<dbReference type="Proteomes" id="UP000295075">
    <property type="component" value="Unassembled WGS sequence"/>
</dbReference>
<dbReference type="InterPro" id="IPR052730">
    <property type="entry name" value="Sugar_ABC_transporter"/>
</dbReference>
<accession>A0A4R4PV51</accession>
<feature type="transmembrane region" description="Helical" evidence="5">
    <location>
        <begin position="223"/>
        <end position="245"/>
    </location>
</feature>
<dbReference type="CDD" id="cd06261">
    <property type="entry name" value="TM_PBP2"/>
    <property type="match status" value="1"/>
</dbReference>
<dbReference type="PANTHER" id="PTHR43759:SF1">
    <property type="entry name" value="GLUCOSE IMPORT SYSTEM PERMEASE PROTEIN GLCT"/>
    <property type="match status" value="1"/>
</dbReference>
<keyword evidence="2 5" id="KW-0812">Transmembrane</keyword>
<comment type="similarity">
    <text evidence="5">Belongs to the binding-protein-dependent transport system permease family.</text>
</comment>
<sequence>MSESASAVEPTPGKKVRRTSFNEGTGRLAALLLSPTLIVLLLVIGYPIISALRESLYISGQRIDADGFVIEGSQFVGLDNFAAIFSGETGDRFWNAFYNTTFFTVTCVVLETVLGILMAMVMHKAFKGRAIVRASILVPWAIPTVVSALLWKWIFQADGIANEVLGTQILWSTEGWQSVLSVIIADTWKTAPFIGLLVLAGLQTIPDEVYEAAKVDGASPWKTFTRITLPLVKPALLVAVLFRILDTLRIFDLPYVLVGPNKASVETLSILAFLESNQNRYGPAAAYATLLFLYIVVVAYVFVKLLGADVIGEARVAKPKKSRGKVGA</sequence>
<dbReference type="SUPFAM" id="SSF161098">
    <property type="entry name" value="MetI-like"/>
    <property type="match status" value="1"/>
</dbReference>
<keyword evidence="5" id="KW-0813">Transport</keyword>
<feature type="transmembrane region" description="Helical" evidence="5">
    <location>
        <begin position="102"/>
        <end position="122"/>
    </location>
</feature>
<comment type="subcellular location">
    <subcellularLocation>
        <location evidence="5">Cell membrane</location>
        <topology evidence="5">Multi-pass membrane protein</topology>
    </subcellularLocation>
    <subcellularLocation>
        <location evidence="1">Membrane</location>
        <topology evidence="1">Multi-pass membrane protein</topology>
    </subcellularLocation>
</comment>
<evidence type="ECO:0000313" key="7">
    <source>
        <dbReference type="EMBL" id="TDC26284.1"/>
    </source>
</evidence>